<gene>
    <name evidence="5" type="ORF">DNTS_014421</name>
</gene>
<dbReference type="InterPro" id="IPR013783">
    <property type="entry name" value="Ig-like_fold"/>
</dbReference>
<reference evidence="5 6" key="1">
    <citation type="journal article" date="2019" name="Sci. Data">
        <title>Hybrid genome assembly and annotation of Danionella translucida.</title>
        <authorList>
            <person name="Kadobianskyi M."/>
            <person name="Schulze L."/>
            <person name="Schuelke M."/>
            <person name="Judkewitz B."/>
        </authorList>
    </citation>
    <scope>NUCLEOTIDE SEQUENCE [LARGE SCALE GENOMIC DNA]</scope>
    <source>
        <strain evidence="5 6">Bolton</strain>
    </source>
</reference>
<keyword evidence="6" id="KW-1185">Reference proteome</keyword>
<dbReference type="Pfam" id="PF07686">
    <property type="entry name" value="V-set"/>
    <property type="match status" value="1"/>
</dbReference>
<comment type="caution">
    <text evidence="5">The sequence shown here is derived from an EMBL/GenBank/DDBJ whole genome shotgun (WGS) entry which is preliminary data.</text>
</comment>
<dbReference type="PANTHER" id="PTHR23268:SF124">
    <property type="entry name" value="IG-LIKE DOMAIN-CONTAINING PROTEIN"/>
    <property type="match status" value="1"/>
</dbReference>
<dbReference type="InterPro" id="IPR007110">
    <property type="entry name" value="Ig-like_dom"/>
</dbReference>
<dbReference type="OrthoDB" id="8947657at2759"/>
<name>A0A553MXH8_9TELE</name>
<evidence type="ECO:0000256" key="2">
    <source>
        <dbReference type="ARBA" id="ARBA00022859"/>
    </source>
</evidence>
<evidence type="ECO:0000256" key="3">
    <source>
        <dbReference type="SAM" id="SignalP"/>
    </source>
</evidence>
<keyword evidence="1 3" id="KW-0732">Signal</keyword>
<dbReference type="EMBL" id="SRMA01027219">
    <property type="protein sequence ID" value="TRY57906.1"/>
    <property type="molecule type" value="Genomic_DNA"/>
</dbReference>
<dbReference type="Proteomes" id="UP000316079">
    <property type="component" value="Unassembled WGS sequence"/>
</dbReference>
<feature type="signal peptide" evidence="3">
    <location>
        <begin position="1"/>
        <end position="19"/>
    </location>
</feature>
<dbReference type="SUPFAM" id="SSF48726">
    <property type="entry name" value="Immunoglobulin"/>
    <property type="match status" value="1"/>
</dbReference>
<evidence type="ECO:0000256" key="1">
    <source>
        <dbReference type="ARBA" id="ARBA00022729"/>
    </source>
</evidence>
<proteinExistence type="predicted"/>
<dbReference type="InterPro" id="IPR003599">
    <property type="entry name" value="Ig_sub"/>
</dbReference>
<evidence type="ECO:0000313" key="6">
    <source>
        <dbReference type="Proteomes" id="UP000316079"/>
    </source>
</evidence>
<dbReference type="AlphaFoldDB" id="A0A553MXH8"/>
<feature type="chain" id="PRO_5022156816" description="Ig-like domain-containing protein" evidence="3">
    <location>
        <begin position="20"/>
        <end position="134"/>
    </location>
</feature>
<protein>
    <recommendedName>
        <fullName evidence="4">Ig-like domain-containing protein</fullName>
    </recommendedName>
</protein>
<dbReference type="SMART" id="SM00409">
    <property type="entry name" value="IG"/>
    <property type="match status" value="1"/>
</dbReference>
<dbReference type="InterPro" id="IPR036179">
    <property type="entry name" value="Ig-like_dom_sf"/>
</dbReference>
<dbReference type="InterPro" id="IPR050413">
    <property type="entry name" value="TCR_beta_variable"/>
</dbReference>
<accession>A0A553MXH8</accession>
<evidence type="ECO:0000313" key="5">
    <source>
        <dbReference type="EMBL" id="TRY57906.1"/>
    </source>
</evidence>
<dbReference type="Gene3D" id="2.60.40.10">
    <property type="entry name" value="Immunoglobulins"/>
    <property type="match status" value="1"/>
</dbReference>
<dbReference type="PROSITE" id="PS50835">
    <property type="entry name" value="IG_LIKE"/>
    <property type="match status" value="1"/>
</dbReference>
<organism evidence="5 6">
    <name type="scientific">Danionella cerebrum</name>
    <dbReference type="NCBI Taxonomy" id="2873325"/>
    <lineage>
        <taxon>Eukaryota</taxon>
        <taxon>Metazoa</taxon>
        <taxon>Chordata</taxon>
        <taxon>Craniata</taxon>
        <taxon>Vertebrata</taxon>
        <taxon>Euteleostomi</taxon>
        <taxon>Actinopterygii</taxon>
        <taxon>Neopterygii</taxon>
        <taxon>Teleostei</taxon>
        <taxon>Ostariophysi</taxon>
        <taxon>Cypriniformes</taxon>
        <taxon>Danionidae</taxon>
        <taxon>Danioninae</taxon>
        <taxon>Danionella</taxon>
    </lineage>
</organism>
<evidence type="ECO:0000259" key="4">
    <source>
        <dbReference type="PROSITE" id="PS50835"/>
    </source>
</evidence>
<dbReference type="InterPro" id="IPR013106">
    <property type="entry name" value="Ig_V-set"/>
</dbReference>
<feature type="domain" description="Ig-like" evidence="4">
    <location>
        <begin position="20"/>
        <end position="125"/>
    </location>
</feature>
<dbReference type="PANTHER" id="PTHR23268">
    <property type="entry name" value="T-CELL RECEPTOR BETA CHAIN"/>
    <property type="match status" value="1"/>
</dbReference>
<dbReference type="GO" id="GO:0005886">
    <property type="term" value="C:plasma membrane"/>
    <property type="evidence" value="ECO:0007669"/>
    <property type="project" value="TreeGrafter"/>
</dbReference>
<dbReference type="GO" id="GO:0002376">
    <property type="term" value="P:immune system process"/>
    <property type="evidence" value="ECO:0007669"/>
    <property type="project" value="UniProtKB-KW"/>
</dbReference>
<dbReference type="CDD" id="cd00099">
    <property type="entry name" value="IgV"/>
    <property type="match status" value="1"/>
</dbReference>
<sequence>MCGLLVKWILLHSIGLSVTLKVIQTPADLHLHNGQTLNITCSHNDKSQDKIFWYQQLFGQNLLHIGFLTFKQPVIDIKGFIITGDAEKEGILTLPSVKAEHSAVYFCAGTPYRDAVAPAEPSNITIACTVSPQF</sequence>
<keyword evidence="2" id="KW-0391">Immunity</keyword>
<dbReference type="GO" id="GO:0007166">
    <property type="term" value="P:cell surface receptor signaling pathway"/>
    <property type="evidence" value="ECO:0007669"/>
    <property type="project" value="TreeGrafter"/>
</dbReference>